<dbReference type="Proteomes" id="UP001165065">
    <property type="component" value="Unassembled WGS sequence"/>
</dbReference>
<evidence type="ECO:0000256" key="2">
    <source>
        <dbReference type="ARBA" id="ARBA00022803"/>
    </source>
</evidence>
<feature type="region of interest" description="Disordered" evidence="4">
    <location>
        <begin position="108"/>
        <end position="156"/>
    </location>
</feature>
<dbReference type="EMBL" id="BRYA01000684">
    <property type="protein sequence ID" value="GMI29557.1"/>
    <property type="molecule type" value="Genomic_DNA"/>
</dbReference>
<dbReference type="InterPro" id="IPR011990">
    <property type="entry name" value="TPR-like_helical_dom_sf"/>
</dbReference>
<feature type="compositionally biased region" description="Polar residues" evidence="4">
    <location>
        <begin position="125"/>
        <end position="140"/>
    </location>
</feature>
<dbReference type="SMART" id="SM00028">
    <property type="entry name" value="TPR"/>
    <property type="match status" value="14"/>
</dbReference>
<dbReference type="SUPFAM" id="SSF81901">
    <property type="entry name" value="HCP-like"/>
    <property type="match status" value="1"/>
</dbReference>
<protein>
    <recommendedName>
        <fullName evidence="7">TPR-like protein</fullName>
    </recommendedName>
</protein>
<evidence type="ECO:0000256" key="1">
    <source>
        <dbReference type="ARBA" id="ARBA00022737"/>
    </source>
</evidence>
<keyword evidence="6" id="KW-1185">Reference proteome</keyword>
<evidence type="ECO:0008006" key="7">
    <source>
        <dbReference type="Google" id="ProtNLM"/>
    </source>
</evidence>
<proteinExistence type="predicted"/>
<organism evidence="5 6">
    <name type="scientific">Triparma columacea</name>
    <dbReference type="NCBI Taxonomy" id="722753"/>
    <lineage>
        <taxon>Eukaryota</taxon>
        <taxon>Sar</taxon>
        <taxon>Stramenopiles</taxon>
        <taxon>Ochrophyta</taxon>
        <taxon>Bolidophyceae</taxon>
        <taxon>Parmales</taxon>
        <taxon>Triparmaceae</taxon>
        <taxon>Triparma</taxon>
    </lineage>
</organism>
<feature type="repeat" description="TPR" evidence="3">
    <location>
        <begin position="592"/>
        <end position="625"/>
    </location>
</feature>
<feature type="region of interest" description="Disordered" evidence="4">
    <location>
        <begin position="1"/>
        <end position="54"/>
    </location>
</feature>
<reference evidence="6" key="1">
    <citation type="journal article" date="2023" name="Commun. Biol.">
        <title>Genome analysis of Parmales, the sister group of diatoms, reveals the evolutionary specialization of diatoms from phago-mixotrophs to photoautotrophs.</title>
        <authorList>
            <person name="Ban H."/>
            <person name="Sato S."/>
            <person name="Yoshikawa S."/>
            <person name="Yamada K."/>
            <person name="Nakamura Y."/>
            <person name="Ichinomiya M."/>
            <person name="Sato N."/>
            <person name="Blanc-Mathieu R."/>
            <person name="Endo H."/>
            <person name="Kuwata A."/>
            <person name="Ogata H."/>
        </authorList>
    </citation>
    <scope>NUCLEOTIDE SEQUENCE [LARGE SCALE GENOMIC DNA]</scope>
</reference>
<gene>
    <name evidence="5" type="ORF">TrCOL_g1090</name>
</gene>
<comment type="caution">
    <text evidence="5">The sequence shown here is derived from an EMBL/GenBank/DDBJ whole genome shotgun (WGS) entry which is preliminary data.</text>
</comment>
<evidence type="ECO:0000313" key="6">
    <source>
        <dbReference type="Proteomes" id="UP001165065"/>
    </source>
</evidence>
<keyword evidence="2 3" id="KW-0802">TPR repeat</keyword>
<dbReference type="PANTHER" id="PTHR44858">
    <property type="entry name" value="TETRATRICOPEPTIDE REPEAT PROTEIN 6"/>
    <property type="match status" value="1"/>
</dbReference>
<feature type="repeat" description="TPR" evidence="3">
    <location>
        <begin position="922"/>
        <end position="955"/>
    </location>
</feature>
<accession>A0A9W7G1U4</accession>
<dbReference type="Gene3D" id="1.25.40.10">
    <property type="entry name" value="Tetratricopeptide repeat domain"/>
    <property type="match status" value="6"/>
</dbReference>
<name>A0A9W7G1U4_9STRA</name>
<sequence>MSFPPGRIRPQSSSRTRARPSTANPLSRSSSAQLLSESLRIKRPSTARPASLRRGESDKFIKYQKQLIRTMKKYAEVAQTQFEQNKMDDWNRSRKKILDLYNISADHPIKTNRKGNKVRPASANPVLSSLRRSGSKNRPGTATAHGNRPTSAPAVPRTTQMHIISPAKREVHGASTLLHLSKEDKELIKNKLAEIEASRDSRLGKLDRIKRSNMKKKDRSFRQKRSDDLLAEGEKILRLEVKNPSPHGDSYLQASDCFSDAIFFESELPTAHASRAQCWKHLDRFILAYVDMSEAIRKHTAPVPASYFATRAGILLNLRRYNDALTDLDAAATINDANPHTFYNRAVLLAEHTTPLDLDRALHDLDHALALMEKLMRIKLKKSGLMDTAVLNESPVSFKILHMAGSTQEQSDAKFIFKLRLLRGDVRRRNGRYKDALEDLKEATSLDVNSSITWNTLGLCHYELHSALEAEKCFTNAVEIEGENPTYYFDRGNARLMIRENTEEGDLELGDNNILENAVADFKIAINLQTDLLEQEEEESSPNPNLLQKLRYEQMKFHDGLARAHLAFTDTSHSALALEAVKTSLTTQPNNHKFLFTCGMAYLGLKEISDAFDHFTKALSISPKYCPALYQIALLYHLKKDLLQSYDNLTKCISYGSVDVKEEEVYFSRGLVLFDQRNLFAAEQDFNKALELGIKRVDVYFYRGEAKRCSGDCASALEDFAVVEKAGTNTSIIESAKYRYSRGIALSILGDLENGLRDLALAVEIDSHNTEYISAQADALAQLGRFQEAEQVLRHGVTVAAKAKAANMWSLLRKLSIALFKQNKHDESSKTMHRAILHSSKSCTPFELADIFYKRGLCLAHLKKHRRSHEMFDKALQVKNMHSHPEQVLYLHERAKAAQMCGRHRDAIADFSAVLELSPLDDRAIFRRAWSYKALGLFLLAAEDFEKALTLKPNNKVYRLNYRAIGSIETIVLVPPGEEEIPDTLKDEWLKKVSDDL</sequence>
<dbReference type="AlphaFoldDB" id="A0A9W7G1U4"/>
<evidence type="ECO:0000313" key="5">
    <source>
        <dbReference type="EMBL" id="GMI29557.1"/>
    </source>
</evidence>
<dbReference type="OrthoDB" id="1926212at2759"/>
<dbReference type="Pfam" id="PF13432">
    <property type="entry name" value="TPR_16"/>
    <property type="match status" value="1"/>
</dbReference>
<dbReference type="InterPro" id="IPR019734">
    <property type="entry name" value="TPR_rpt"/>
</dbReference>
<dbReference type="PANTHER" id="PTHR44858:SF1">
    <property type="entry name" value="UDP-N-ACETYLGLUCOSAMINE--PEPTIDE N-ACETYLGLUCOSAMINYLTRANSFERASE SPINDLY-RELATED"/>
    <property type="match status" value="1"/>
</dbReference>
<dbReference type="SUPFAM" id="SSF48452">
    <property type="entry name" value="TPR-like"/>
    <property type="match status" value="1"/>
</dbReference>
<evidence type="ECO:0000256" key="3">
    <source>
        <dbReference type="PROSITE-ProRule" id="PRU00339"/>
    </source>
</evidence>
<evidence type="ECO:0000256" key="4">
    <source>
        <dbReference type="SAM" id="MobiDB-lite"/>
    </source>
</evidence>
<dbReference type="SUPFAM" id="SSF48439">
    <property type="entry name" value="Protein prenylyltransferase"/>
    <property type="match status" value="1"/>
</dbReference>
<dbReference type="PROSITE" id="PS50005">
    <property type="entry name" value="TPR"/>
    <property type="match status" value="2"/>
</dbReference>
<feature type="compositionally biased region" description="Low complexity" evidence="4">
    <location>
        <begin position="9"/>
        <end position="38"/>
    </location>
</feature>
<dbReference type="InterPro" id="IPR050498">
    <property type="entry name" value="Ycf3"/>
</dbReference>
<keyword evidence="1" id="KW-0677">Repeat</keyword>